<comment type="function">
    <text evidence="1">Is involved in generating a small heat-stable compound (Nod), an acylated oligomer of N-acetylglucosamine, that stimulates mitosis in various plant protoplasts.</text>
</comment>
<organism evidence="7 8">
    <name type="scientific">Pseudovibrio ascidiaceicola</name>
    <dbReference type="NCBI Taxonomy" id="285279"/>
    <lineage>
        <taxon>Bacteria</taxon>
        <taxon>Pseudomonadati</taxon>
        <taxon>Pseudomonadota</taxon>
        <taxon>Alphaproteobacteria</taxon>
        <taxon>Hyphomicrobiales</taxon>
        <taxon>Stappiaceae</taxon>
        <taxon>Pseudovibrio</taxon>
    </lineage>
</organism>
<keyword evidence="4" id="KW-0732">Signal</keyword>
<dbReference type="InterPro" id="IPR011330">
    <property type="entry name" value="Glyco_hydro/deAcase_b/a-brl"/>
</dbReference>
<gene>
    <name evidence="7" type="ORF">SAMN04488518_10896</name>
</gene>
<keyword evidence="8" id="KW-1185">Reference proteome</keyword>
<dbReference type="InterPro" id="IPR002509">
    <property type="entry name" value="NODB_dom"/>
</dbReference>
<evidence type="ECO:0000256" key="3">
    <source>
        <dbReference type="ARBA" id="ARBA00020071"/>
    </source>
</evidence>
<comment type="similarity">
    <text evidence="2">Belongs to the polysaccharide deacetylase family.</text>
</comment>
<feature type="domain" description="NodB homology" evidence="6">
    <location>
        <begin position="96"/>
        <end position="359"/>
    </location>
</feature>
<accession>A0A1I4BQM9</accession>
<reference evidence="7 8" key="1">
    <citation type="submission" date="2016-10" db="EMBL/GenBank/DDBJ databases">
        <authorList>
            <person name="Varghese N."/>
            <person name="Submissions S."/>
        </authorList>
    </citation>
    <scope>NUCLEOTIDE SEQUENCE [LARGE SCALE GENOMIC DNA]</scope>
    <source>
        <strain evidence="7 8">DSM 16392</strain>
    </source>
</reference>
<dbReference type="Pfam" id="PF01522">
    <property type="entry name" value="Polysacc_deac_1"/>
    <property type="match status" value="2"/>
</dbReference>
<comment type="caution">
    <text evidence="7">The sequence shown here is derived from an EMBL/GenBank/DDBJ whole genome shotgun (WGS) entry which is preliminary data.</text>
</comment>
<sequence length="359" mass="41344">MRKSFKHLFIDYASYFLSSRGPARFFRNMTAGDGLIFTLHRVLPETERTFQPNKLLEVTPEFLRKTVLQVRKAGYEFISLDDALERLQSKRQCSQKFAVLTFDDGYKDNRDVAFPVLKELNVPFTVFVSSEYSKHNSELWWIIIEQLIAKNDYVSFRYEDKQFDYDCTSLKQKEAAFISARCMLISEVPEAEQRAVIREAAERYGLDWRALCRELILSFDELRAFSQEPLVSLGAHTDTHPMLARLSTRDDIRQHIQAGLEEMTAQLGKTPTVLAYPYGFAEAVDERCESVTEELGFAAAVTTQPGTLSADSLNRRYHLPRVSLNGLHQHQRMVDVYLTGAAFAAYYAVKRVRSFLRRA</sequence>
<dbReference type="InterPro" id="IPR051398">
    <property type="entry name" value="Polysacch_Deacetylase"/>
</dbReference>
<dbReference type="PANTHER" id="PTHR34216">
    <property type="match status" value="1"/>
</dbReference>
<dbReference type="PROSITE" id="PS51677">
    <property type="entry name" value="NODB"/>
    <property type="match status" value="1"/>
</dbReference>
<name>A0A1I4BQM9_9HYPH</name>
<evidence type="ECO:0000259" key="6">
    <source>
        <dbReference type="PROSITE" id="PS51677"/>
    </source>
</evidence>
<dbReference type="Proteomes" id="UP000199598">
    <property type="component" value="Unassembled WGS sequence"/>
</dbReference>
<evidence type="ECO:0000256" key="2">
    <source>
        <dbReference type="ARBA" id="ARBA00010973"/>
    </source>
</evidence>
<dbReference type="SUPFAM" id="SSF88713">
    <property type="entry name" value="Glycoside hydrolase/deacetylase"/>
    <property type="match status" value="1"/>
</dbReference>
<evidence type="ECO:0000256" key="4">
    <source>
        <dbReference type="ARBA" id="ARBA00022729"/>
    </source>
</evidence>
<dbReference type="PANTHER" id="PTHR34216:SF7">
    <property type="entry name" value="POLY-BETA-1,6-N-ACETYL-D-GLUCOSAMINE N-DEACETYLASE"/>
    <property type="match status" value="1"/>
</dbReference>
<dbReference type="Gene3D" id="3.20.20.370">
    <property type="entry name" value="Glycoside hydrolase/deacetylase"/>
    <property type="match status" value="1"/>
</dbReference>
<evidence type="ECO:0000313" key="8">
    <source>
        <dbReference type="Proteomes" id="UP000199598"/>
    </source>
</evidence>
<dbReference type="RefSeq" id="WP_208860424.1">
    <property type="nucleotide sequence ID" value="NZ_FOSK01000008.1"/>
</dbReference>
<dbReference type="EMBL" id="FOSK01000008">
    <property type="protein sequence ID" value="SFK71015.1"/>
    <property type="molecule type" value="Genomic_DNA"/>
</dbReference>
<evidence type="ECO:0000256" key="5">
    <source>
        <dbReference type="ARBA" id="ARBA00032976"/>
    </source>
</evidence>
<evidence type="ECO:0000256" key="1">
    <source>
        <dbReference type="ARBA" id="ARBA00003236"/>
    </source>
</evidence>
<protein>
    <recommendedName>
        <fullName evidence="3">Chitooligosaccharide deacetylase</fullName>
    </recommendedName>
    <alternativeName>
        <fullName evidence="5">Nodulation protein B</fullName>
    </alternativeName>
</protein>
<evidence type="ECO:0000313" key="7">
    <source>
        <dbReference type="EMBL" id="SFK71015.1"/>
    </source>
</evidence>
<proteinExistence type="inferred from homology"/>